<organism evidence="1 2">
    <name type="scientific">Gardnerella greenwoodii 00703Dmash</name>
    <dbReference type="NCBI Taxonomy" id="698960"/>
    <lineage>
        <taxon>Bacteria</taxon>
        <taxon>Bacillati</taxon>
        <taxon>Actinomycetota</taxon>
        <taxon>Actinomycetes</taxon>
        <taxon>Bifidobacteriales</taxon>
        <taxon>Bifidobacteriaceae</taxon>
        <taxon>Gardnerella</taxon>
        <taxon>Gardnerella greenwoodii</taxon>
    </lineage>
</organism>
<gene>
    <name evidence="1" type="ORF">CGSMWGv00703Dmash_04924</name>
</gene>
<evidence type="ECO:0000313" key="1">
    <source>
        <dbReference type="EMBL" id="EIK85382.1"/>
    </source>
</evidence>
<dbReference type="Proteomes" id="UP000033074">
    <property type="component" value="Unassembled WGS sequence"/>
</dbReference>
<proteinExistence type="predicted"/>
<evidence type="ECO:0000313" key="2">
    <source>
        <dbReference type="Proteomes" id="UP000033074"/>
    </source>
</evidence>
<sequence length="447" mass="51079">MIENAESNHHCIRPITSAQKQYAYRCVKKGTFVRTFRNLYSRTEYWKRLYPSEKMRHIAISLMEIYPEWKFTGTTAAALLGYDIVENYDYVEDGSDNIQRNFSSSVSSTKIYIRSSVHKSANDNPYLHRIMRTCKEQDGTSDDVRIVQPSRNHGRRLVTLPHSSDRVSYEIRSHIVDKSTMLFDVANTVNFRTALPIFDSAARDNVNFNKVLEICGRRYGTSAGGRRNGCVNELKYVEDVYDEYDSFNEEYEDLRTREKSVVTANSAESFANAFAGGGFGKSGSEEYSLLRLRRLCFFKNGLSENGGESFARGTMIDLGFMMPELQHEFVVPNSRVKYRCDFLWRVSGGGLIVGELDGYDKYFVDSTNSTHANINFNSSSDTQMLRNSYNQAAINRNIDRQAERESVLFRECGVSKIVRFNFADVVGVKNLERKLVEAGVPRIMRVG</sequence>
<dbReference type="PATRIC" id="fig|698960.3.peg.970"/>
<name>I4M842_9BIFI</name>
<comment type="caution">
    <text evidence="1">The sequence shown here is derived from an EMBL/GenBank/DDBJ whole genome shotgun (WGS) entry which is preliminary data.</text>
</comment>
<dbReference type="AlphaFoldDB" id="I4M842"/>
<dbReference type="EMBL" id="ADEV01000009">
    <property type="protein sequence ID" value="EIK85382.1"/>
    <property type="molecule type" value="Genomic_DNA"/>
</dbReference>
<protein>
    <submittedName>
        <fullName evidence="1">Uncharacterized protein</fullName>
    </submittedName>
</protein>
<reference evidence="1 2" key="1">
    <citation type="journal article" date="2012" name="J. Bacteriol.">
        <title>Comparative Genomic Analyses of 17 Clinical Isolates of Gardnerella vaginalis Provide Evidence of Multiple Genetically Isolated Clades Consistent with Subspeciation into Genovars.</title>
        <authorList>
            <person name="Ahmed A."/>
            <person name="Earl J."/>
            <person name="Retchless A."/>
            <person name="Hillier S."/>
            <person name="Rabe L."/>
            <person name="Cherpes T."/>
            <person name="Powell E."/>
            <person name="Janto B."/>
            <person name="Eutsey R."/>
            <person name="Hiller N.L."/>
            <person name="Boissy R."/>
            <person name="Dahlgreen M."/>
            <person name="Hall B."/>
            <person name="Costerton J."/>
            <person name="Post J.C."/>
            <person name="Hu F."/>
            <person name="Ehrlich G."/>
        </authorList>
    </citation>
    <scope>NUCLEOTIDE SEQUENCE [LARGE SCALE GENOMIC DNA]</scope>
    <source>
        <strain evidence="1 2">00703Dmash</strain>
    </source>
</reference>
<accession>I4M842</accession>